<accession>A0A0F9C0P1</accession>
<evidence type="ECO:0000313" key="3">
    <source>
        <dbReference type="EMBL" id="KKL27750.1"/>
    </source>
</evidence>
<comment type="caution">
    <text evidence="3">The sequence shown here is derived from an EMBL/GenBank/DDBJ whole genome shotgun (WGS) entry which is preliminary data.</text>
</comment>
<dbReference type="AlphaFoldDB" id="A0A0F9C0P1"/>
<dbReference type="EMBL" id="LAZR01035350">
    <property type="protein sequence ID" value="KKL27750.1"/>
    <property type="molecule type" value="Genomic_DNA"/>
</dbReference>
<proteinExistence type="predicted"/>
<sequence length="129" mass="13971">MVEKAQGQVRSKLGNPNIAEAGKPYRFQPGQSGNPGGMKKGQSLTAVLRELLEQIPKGDTAKLKERIVKALLDKALRGDTKALDIIFDRSDGKVTLPIGGDKENPIYTITVSSEEGKKGVERLLNGERT</sequence>
<dbReference type="Pfam" id="PF18932">
    <property type="entry name" value="DUF5681"/>
    <property type="match status" value="1"/>
</dbReference>
<reference evidence="3" key="1">
    <citation type="journal article" date="2015" name="Nature">
        <title>Complex archaea that bridge the gap between prokaryotes and eukaryotes.</title>
        <authorList>
            <person name="Spang A."/>
            <person name="Saw J.H."/>
            <person name="Jorgensen S.L."/>
            <person name="Zaremba-Niedzwiedzka K."/>
            <person name="Martijn J."/>
            <person name="Lind A.E."/>
            <person name="van Eijk R."/>
            <person name="Schleper C."/>
            <person name="Guy L."/>
            <person name="Ettema T.J."/>
        </authorList>
    </citation>
    <scope>NUCLEOTIDE SEQUENCE</scope>
</reference>
<evidence type="ECO:0000259" key="2">
    <source>
        <dbReference type="Pfam" id="PF18932"/>
    </source>
</evidence>
<feature type="region of interest" description="Disordered" evidence="1">
    <location>
        <begin position="1"/>
        <end position="41"/>
    </location>
</feature>
<organism evidence="3">
    <name type="scientific">marine sediment metagenome</name>
    <dbReference type="NCBI Taxonomy" id="412755"/>
    <lineage>
        <taxon>unclassified sequences</taxon>
        <taxon>metagenomes</taxon>
        <taxon>ecological metagenomes</taxon>
    </lineage>
</organism>
<feature type="domain" description="DUF5681" evidence="2">
    <location>
        <begin position="26"/>
        <end position="92"/>
    </location>
</feature>
<evidence type="ECO:0000256" key="1">
    <source>
        <dbReference type="SAM" id="MobiDB-lite"/>
    </source>
</evidence>
<gene>
    <name evidence="3" type="ORF">LCGC14_2382040</name>
</gene>
<name>A0A0F9C0P1_9ZZZZ</name>
<dbReference type="InterPro" id="IPR043736">
    <property type="entry name" value="DUF5681"/>
</dbReference>
<protein>
    <recommendedName>
        <fullName evidence="2">DUF5681 domain-containing protein</fullName>
    </recommendedName>
</protein>